<keyword evidence="2" id="KW-1133">Transmembrane helix</keyword>
<proteinExistence type="predicted"/>
<organism evidence="3 4">
    <name type="scientific">Morus notabilis</name>
    <dbReference type="NCBI Taxonomy" id="981085"/>
    <lineage>
        <taxon>Eukaryota</taxon>
        <taxon>Viridiplantae</taxon>
        <taxon>Streptophyta</taxon>
        <taxon>Embryophyta</taxon>
        <taxon>Tracheophyta</taxon>
        <taxon>Spermatophyta</taxon>
        <taxon>Magnoliopsida</taxon>
        <taxon>eudicotyledons</taxon>
        <taxon>Gunneridae</taxon>
        <taxon>Pentapetalae</taxon>
        <taxon>rosids</taxon>
        <taxon>fabids</taxon>
        <taxon>Rosales</taxon>
        <taxon>Moraceae</taxon>
        <taxon>Moreae</taxon>
        <taxon>Morus</taxon>
    </lineage>
</organism>
<gene>
    <name evidence="3" type="ORF">L484_016857</name>
</gene>
<evidence type="ECO:0000256" key="2">
    <source>
        <dbReference type="SAM" id="Phobius"/>
    </source>
</evidence>
<dbReference type="EMBL" id="KE343500">
    <property type="protein sequence ID" value="EXB30996.1"/>
    <property type="molecule type" value="Genomic_DNA"/>
</dbReference>
<feature type="region of interest" description="Disordered" evidence="1">
    <location>
        <begin position="257"/>
        <end position="289"/>
    </location>
</feature>
<dbReference type="eggNOG" id="ENOG502QW3A">
    <property type="taxonomic scope" value="Eukaryota"/>
</dbReference>
<dbReference type="Proteomes" id="UP000030645">
    <property type="component" value="Unassembled WGS sequence"/>
</dbReference>
<dbReference type="PANTHER" id="PTHR36787">
    <property type="entry name" value="TRANSMEMBRANE PROTEIN"/>
    <property type="match status" value="1"/>
</dbReference>
<keyword evidence="2" id="KW-0812">Transmembrane</keyword>
<reference evidence="4" key="1">
    <citation type="submission" date="2013-01" db="EMBL/GenBank/DDBJ databases">
        <title>Draft Genome Sequence of a Mulberry Tree, Morus notabilis C.K. Schneid.</title>
        <authorList>
            <person name="He N."/>
            <person name="Zhao S."/>
        </authorList>
    </citation>
    <scope>NUCLEOTIDE SEQUENCE</scope>
</reference>
<evidence type="ECO:0000256" key="1">
    <source>
        <dbReference type="SAM" id="MobiDB-lite"/>
    </source>
</evidence>
<dbReference type="STRING" id="981085.W9R040"/>
<accession>W9R040</accession>
<feature type="region of interest" description="Disordered" evidence="1">
    <location>
        <begin position="127"/>
        <end position="158"/>
    </location>
</feature>
<evidence type="ECO:0000313" key="4">
    <source>
        <dbReference type="Proteomes" id="UP000030645"/>
    </source>
</evidence>
<name>W9R040_9ROSA</name>
<sequence>MGELSFGAGAHNRRIHLGNIAMMVIWWGIWLERNRRVFEGREEDVAQFAGFPSFPNGDFQMFPIIYPALVAPSHNQENMNRGAGVYAVPTYPFMGPVAGIPSNTLIPLTYNIPTVMEVWFRSGKRHTSRSSTEVTAVGEERGQEGQQQQRQHQQPAPQRHLVQRRFQIAFQLDLLLILKLAAVIFLFNQDGSRHRLIVLVLFALLVYLYQTGALTPMIRWLSQGMHRAAVPPHPLRPAVRAENVPPPARQGIENAALAEGQPGAEMENRPADNGDQPVENEHLAEPNGGNGGNQWWAFVKEIQMIVFGFITSLLPGFHNMD</sequence>
<keyword evidence="4" id="KW-1185">Reference proteome</keyword>
<feature type="transmembrane region" description="Helical" evidence="2">
    <location>
        <begin position="193"/>
        <end position="209"/>
    </location>
</feature>
<evidence type="ECO:0000313" key="3">
    <source>
        <dbReference type="EMBL" id="EXB30996.1"/>
    </source>
</evidence>
<feature type="transmembrane region" description="Helical" evidence="2">
    <location>
        <begin position="168"/>
        <end position="187"/>
    </location>
</feature>
<dbReference type="AlphaFoldDB" id="W9R040"/>
<feature type="compositionally biased region" description="Low complexity" evidence="1">
    <location>
        <begin position="144"/>
        <end position="158"/>
    </location>
</feature>
<keyword evidence="2" id="KW-0472">Membrane</keyword>
<protein>
    <submittedName>
        <fullName evidence="3">Uncharacterized protein</fullName>
    </submittedName>
</protein>